<name>A0A367X3X1_9PROT</name>
<evidence type="ECO:0000313" key="2">
    <source>
        <dbReference type="Proteomes" id="UP000252517"/>
    </source>
</evidence>
<accession>A0A367X3X1</accession>
<comment type="caution">
    <text evidence="1">The sequence shown here is derived from an EMBL/GenBank/DDBJ whole genome shotgun (WGS) entry which is preliminary data.</text>
</comment>
<dbReference type="Pfam" id="PF11162">
    <property type="entry name" value="DUF2946"/>
    <property type="match status" value="1"/>
</dbReference>
<proteinExistence type="predicted"/>
<protein>
    <recommendedName>
        <fullName evidence="3">DUF2946 domain-containing protein</fullName>
    </recommendedName>
</protein>
<organism evidence="1 2">
    <name type="scientific">Thalassospira profundimaris</name>
    <dbReference type="NCBI Taxonomy" id="502049"/>
    <lineage>
        <taxon>Bacteria</taxon>
        <taxon>Pseudomonadati</taxon>
        <taxon>Pseudomonadota</taxon>
        <taxon>Alphaproteobacteria</taxon>
        <taxon>Rhodospirillales</taxon>
        <taxon>Thalassospiraceae</taxon>
        <taxon>Thalassospira</taxon>
    </lineage>
</organism>
<dbReference type="AlphaFoldDB" id="A0A367X3X1"/>
<evidence type="ECO:0000313" key="1">
    <source>
        <dbReference type="EMBL" id="RCK48355.1"/>
    </source>
</evidence>
<gene>
    <name evidence="1" type="ORF">TH25_14990</name>
</gene>
<sequence length="151" mass="15903">MFAVRTKRGLSAGNLRETIASMVACILLVNTVLFGFMHAPLAAQARADGNNYIPILICTSQGIKAIRVPGNALDDKAAPKTSGQYDSYEAYQCALCGIGLHAVTPGVAPEIPEIHRILLSNAVTALHITAHTPDFYPRAGSPRAPPLSPAA</sequence>
<dbReference type="EMBL" id="JPWH01000011">
    <property type="protein sequence ID" value="RCK48355.1"/>
    <property type="molecule type" value="Genomic_DNA"/>
</dbReference>
<evidence type="ECO:0008006" key="3">
    <source>
        <dbReference type="Google" id="ProtNLM"/>
    </source>
</evidence>
<reference evidence="1 2" key="1">
    <citation type="submission" date="2014-07" db="EMBL/GenBank/DDBJ databases">
        <title>Draft genome sequence of Thalassospira profundimaris S25-3-2.</title>
        <authorList>
            <person name="Lai Q."/>
            <person name="Shao Z."/>
        </authorList>
    </citation>
    <scope>NUCLEOTIDE SEQUENCE [LARGE SCALE GENOMIC DNA]</scope>
    <source>
        <strain evidence="1 2">S25-3-2</strain>
    </source>
</reference>
<dbReference type="InterPro" id="IPR021333">
    <property type="entry name" value="DUF2946"/>
</dbReference>
<dbReference type="Proteomes" id="UP000252517">
    <property type="component" value="Unassembled WGS sequence"/>
</dbReference>